<dbReference type="SFLD" id="SFLDF00029">
    <property type="entry name" value="phosphoserine_phosphatase"/>
    <property type="match status" value="1"/>
</dbReference>
<name>A0A3P1SHD5_9ACTO</name>
<comment type="similarity">
    <text evidence="3">Belongs to the HAD-like hydrolase superfamily. SerB family.</text>
</comment>
<reference evidence="14 15" key="1">
    <citation type="submission" date="2018-11" db="EMBL/GenBank/DDBJ databases">
        <title>Genomes From Bacteria Associated with the Canine Oral Cavity: a Test Case for Automated Genome-Based Taxonomic Assignment.</title>
        <authorList>
            <person name="Coil D.A."/>
            <person name="Jospin G."/>
            <person name="Darling A.E."/>
            <person name="Wallis C."/>
            <person name="Davis I.J."/>
            <person name="Harris S."/>
            <person name="Eisen J.A."/>
            <person name="Holcombe L.J."/>
            <person name="O'Flynn C."/>
        </authorList>
    </citation>
    <scope>NUCLEOTIDE SEQUENCE [LARGE SCALE GENOMIC DNA]</scope>
    <source>
        <strain evidence="14 15">OH770</strain>
    </source>
</reference>
<keyword evidence="15" id="KW-1185">Reference proteome</keyword>
<feature type="active site" description="Proton donor" evidence="13">
    <location>
        <position position="21"/>
    </location>
</feature>
<feature type="active site" description="Nucleophile" evidence="13">
    <location>
        <position position="19"/>
    </location>
</feature>
<dbReference type="GO" id="GO:0005737">
    <property type="term" value="C:cytoplasm"/>
    <property type="evidence" value="ECO:0007669"/>
    <property type="project" value="TreeGrafter"/>
</dbReference>
<dbReference type="InterPro" id="IPR050582">
    <property type="entry name" value="HAD-like_SerB"/>
</dbReference>
<dbReference type="RefSeq" id="WP_124868266.1">
    <property type="nucleotide sequence ID" value="NZ_RQZF01000001.1"/>
</dbReference>
<protein>
    <recommendedName>
        <fullName evidence="4">phosphoserine phosphatase</fullName>
        <ecNumber evidence="4">3.1.3.3</ecNumber>
    </recommendedName>
    <alternativeName>
        <fullName evidence="10">O-phosphoserine phosphohydrolase</fullName>
    </alternativeName>
</protein>
<evidence type="ECO:0000256" key="3">
    <source>
        <dbReference type="ARBA" id="ARBA00009184"/>
    </source>
</evidence>
<evidence type="ECO:0000256" key="9">
    <source>
        <dbReference type="ARBA" id="ARBA00023299"/>
    </source>
</evidence>
<keyword evidence="8" id="KW-0460">Magnesium</keyword>
<evidence type="ECO:0000256" key="5">
    <source>
        <dbReference type="ARBA" id="ARBA00022605"/>
    </source>
</evidence>
<dbReference type="SFLD" id="SFLDS00003">
    <property type="entry name" value="Haloacid_Dehalogenase"/>
    <property type="match status" value="1"/>
</dbReference>
<dbReference type="GO" id="GO:0006564">
    <property type="term" value="P:L-serine biosynthetic process"/>
    <property type="evidence" value="ECO:0007669"/>
    <property type="project" value="UniProtKB-KW"/>
</dbReference>
<evidence type="ECO:0000256" key="10">
    <source>
        <dbReference type="ARBA" id="ARBA00031693"/>
    </source>
</evidence>
<evidence type="ECO:0000313" key="14">
    <source>
        <dbReference type="EMBL" id="RRC96558.1"/>
    </source>
</evidence>
<sequence length="222" mass="23426">MLTIPEPVATGGAGLVVTDVDSTLIAQEVIEEIAHYAGTRDEVARITERAMNGELDFAQSLRERVATLAGVPERVFADVSRAITVTVGARNLVDAVHANGGAFGIVSGGFDEVVAPLARSLGIDHYCANRLEVKDGMLTGRVLGDIVTATTKVEMLHAWAAAHEVPMERTVAIGDGANDIPMMRTAGVGVAFCAKPAVREQIDNHLAIPRLDVLSVLTQPLP</sequence>
<dbReference type="NCBIfam" id="TIGR01488">
    <property type="entry name" value="HAD-SF-IB"/>
    <property type="match status" value="1"/>
</dbReference>
<dbReference type="UniPathway" id="UPA00135">
    <property type="reaction ID" value="UER00198"/>
</dbReference>
<dbReference type="EC" id="3.1.3.3" evidence="4"/>
<keyword evidence="9" id="KW-0718">Serine biosynthesis</keyword>
<keyword evidence="5" id="KW-0028">Amino-acid biosynthesis</keyword>
<dbReference type="NCBIfam" id="TIGR00338">
    <property type="entry name" value="serB"/>
    <property type="match status" value="1"/>
</dbReference>
<dbReference type="SFLD" id="SFLDG01137">
    <property type="entry name" value="C1.6.1:_Phosphoserine_Phosphat"/>
    <property type="match status" value="1"/>
</dbReference>
<evidence type="ECO:0000256" key="11">
    <source>
        <dbReference type="ARBA" id="ARBA00048138"/>
    </source>
</evidence>
<evidence type="ECO:0000256" key="2">
    <source>
        <dbReference type="ARBA" id="ARBA00005135"/>
    </source>
</evidence>
<dbReference type="EMBL" id="RQZF01000001">
    <property type="protein sequence ID" value="RRC96558.1"/>
    <property type="molecule type" value="Genomic_DNA"/>
</dbReference>
<comment type="pathway">
    <text evidence="2">Amino-acid biosynthesis; L-serine biosynthesis; L-serine from 3-phospho-D-glycerate: step 3/3.</text>
</comment>
<dbReference type="GO" id="GO:0000287">
    <property type="term" value="F:magnesium ion binding"/>
    <property type="evidence" value="ECO:0007669"/>
    <property type="project" value="TreeGrafter"/>
</dbReference>
<dbReference type="PANTHER" id="PTHR43344:SF2">
    <property type="entry name" value="PHOSPHOSERINE PHOSPHATASE"/>
    <property type="match status" value="1"/>
</dbReference>
<dbReference type="InterPro" id="IPR023214">
    <property type="entry name" value="HAD_sf"/>
</dbReference>
<evidence type="ECO:0000256" key="12">
    <source>
        <dbReference type="ARBA" id="ARBA00048523"/>
    </source>
</evidence>
<dbReference type="SUPFAM" id="SSF56784">
    <property type="entry name" value="HAD-like"/>
    <property type="match status" value="1"/>
</dbReference>
<dbReference type="OrthoDB" id="9792539at2"/>
<evidence type="ECO:0000256" key="4">
    <source>
        <dbReference type="ARBA" id="ARBA00012640"/>
    </source>
</evidence>
<evidence type="ECO:0000256" key="7">
    <source>
        <dbReference type="ARBA" id="ARBA00022801"/>
    </source>
</evidence>
<dbReference type="InterPro" id="IPR036412">
    <property type="entry name" value="HAD-like_sf"/>
</dbReference>
<dbReference type="InterPro" id="IPR004469">
    <property type="entry name" value="PSP"/>
</dbReference>
<evidence type="ECO:0000256" key="13">
    <source>
        <dbReference type="PIRSR" id="PIRSR604469-1"/>
    </source>
</evidence>
<dbReference type="Pfam" id="PF12710">
    <property type="entry name" value="HAD"/>
    <property type="match status" value="1"/>
</dbReference>
<dbReference type="GO" id="GO:0036424">
    <property type="term" value="F:L-phosphoserine phosphatase activity"/>
    <property type="evidence" value="ECO:0007669"/>
    <property type="project" value="InterPro"/>
</dbReference>
<dbReference type="AlphaFoldDB" id="A0A3P1SHD5"/>
<dbReference type="PANTHER" id="PTHR43344">
    <property type="entry name" value="PHOSPHOSERINE PHOSPHATASE"/>
    <property type="match status" value="1"/>
</dbReference>
<dbReference type="Gene3D" id="3.40.50.1000">
    <property type="entry name" value="HAD superfamily/HAD-like"/>
    <property type="match status" value="1"/>
</dbReference>
<evidence type="ECO:0000256" key="8">
    <source>
        <dbReference type="ARBA" id="ARBA00022842"/>
    </source>
</evidence>
<dbReference type="SFLD" id="SFLDG01136">
    <property type="entry name" value="C1.6:_Phosphoserine_Phosphatas"/>
    <property type="match status" value="1"/>
</dbReference>
<keyword evidence="6" id="KW-0479">Metal-binding</keyword>
<dbReference type="Proteomes" id="UP000280444">
    <property type="component" value="Unassembled WGS sequence"/>
</dbReference>
<comment type="catalytic activity">
    <reaction evidence="11">
        <text>O-phospho-L-serine + H2O = L-serine + phosphate</text>
        <dbReference type="Rhea" id="RHEA:21208"/>
        <dbReference type="ChEBI" id="CHEBI:15377"/>
        <dbReference type="ChEBI" id="CHEBI:33384"/>
        <dbReference type="ChEBI" id="CHEBI:43474"/>
        <dbReference type="ChEBI" id="CHEBI:57524"/>
        <dbReference type="EC" id="3.1.3.3"/>
    </reaction>
</comment>
<comment type="caution">
    <text evidence="14">The sequence shown here is derived from an EMBL/GenBank/DDBJ whole genome shotgun (WGS) entry which is preliminary data.</text>
</comment>
<keyword evidence="7 14" id="KW-0378">Hydrolase</keyword>
<proteinExistence type="inferred from homology"/>
<organism evidence="14 15">
    <name type="scientific">Schaalia canis</name>
    <dbReference type="NCBI Taxonomy" id="100469"/>
    <lineage>
        <taxon>Bacteria</taxon>
        <taxon>Bacillati</taxon>
        <taxon>Actinomycetota</taxon>
        <taxon>Actinomycetes</taxon>
        <taxon>Actinomycetales</taxon>
        <taxon>Actinomycetaceae</taxon>
        <taxon>Schaalia</taxon>
    </lineage>
</organism>
<accession>A0A3P1SHD5</accession>
<evidence type="ECO:0000256" key="6">
    <source>
        <dbReference type="ARBA" id="ARBA00022723"/>
    </source>
</evidence>
<comment type="catalytic activity">
    <reaction evidence="12">
        <text>O-phospho-D-serine + H2O = D-serine + phosphate</text>
        <dbReference type="Rhea" id="RHEA:24873"/>
        <dbReference type="ChEBI" id="CHEBI:15377"/>
        <dbReference type="ChEBI" id="CHEBI:35247"/>
        <dbReference type="ChEBI" id="CHEBI:43474"/>
        <dbReference type="ChEBI" id="CHEBI:58680"/>
        <dbReference type="EC" id="3.1.3.3"/>
    </reaction>
</comment>
<comment type="cofactor">
    <cofactor evidence="1">
        <name>Mg(2+)</name>
        <dbReference type="ChEBI" id="CHEBI:18420"/>
    </cofactor>
</comment>
<gene>
    <name evidence="14" type="primary">serB</name>
    <name evidence="14" type="ORF">EII11_01055</name>
</gene>
<evidence type="ECO:0000313" key="15">
    <source>
        <dbReference type="Proteomes" id="UP000280444"/>
    </source>
</evidence>
<evidence type="ECO:0000256" key="1">
    <source>
        <dbReference type="ARBA" id="ARBA00001946"/>
    </source>
</evidence>